<dbReference type="InterPro" id="IPR035437">
    <property type="entry name" value="SNase_OB-fold_sf"/>
</dbReference>
<feature type="region of interest" description="Disordered" evidence="4">
    <location>
        <begin position="191"/>
        <end position="244"/>
    </location>
</feature>
<dbReference type="PANTHER" id="PTHR12302:SF3">
    <property type="entry name" value="SERINE_THREONINE-PROTEIN KINASE 31"/>
    <property type="match status" value="1"/>
</dbReference>
<dbReference type="InterPro" id="IPR016071">
    <property type="entry name" value="Staphylococal_nuclease_OB-fold"/>
</dbReference>
<dbReference type="PANTHER" id="PTHR12302">
    <property type="entry name" value="EBNA2 BINDING PROTEIN P100"/>
    <property type="match status" value="1"/>
</dbReference>
<name>A0ABW5PKR0_9BACI</name>
<evidence type="ECO:0000256" key="3">
    <source>
        <dbReference type="ARBA" id="ARBA00022801"/>
    </source>
</evidence>
<feature type="domain" description="TNase-like" evidence="5">
    <location>
        <begin position="40"/>
        <end position="176"/>
    </location>
</feature>
<evidence type="ECO:0000259" key="5">
    <source>
        <dbReference type="PROSITE" id="PS50830"/>
    </source>
</evidence>
<organism evidence="6 7">
    <name type="scientific">Terrilactibacillus laevilacticus</name>
    <dbReference type="NCBI Taxonomy" id="1380157"/>
    <lineage>
        <taxon>Bacteria</taxon>
        <taxon>Bacillati</taxon>
        <taxon>Bacillota</taxon>
        <taxon>Bacilli</taxon>
        <taxon>Bacillales</taxon>
        <taxon>Bacillaceae</taxon>
        <taxon>Terrilactibacillus</taxon>
    </lineage>
</organism>
<evidence type="ECO:0000313" key="7">
    <source>
        <dbReference type="Proteomes" id="UP001597458"/>
    </source>
</evidence>
<feature type="compositionally biased region" description="Low complexity" evidence="4">
    <location>
        <begin position="194"/>
        <end position="217"/>
    </location>
</feature>
<evidence type="ECO:0000256" key="2">
    <source>
        <dbReference type="ARBA" id="ARBA00022759"/>
    </source>
</evidence>
<dbReference type="Gene3D" id="2.40.50.90">
    <property type="match status" value="1"/>
</dbReference>
<dbReference type="Proteomes" id="UP001597458">
    <property type="component" value="Unassembled WGS sequence"/>
</dbReference>
<dbReference type="Pfam" id="PF00565">
    <property type="entry name" value="SNase"/>
    <property type="match status" value="1"/>
</dbReference>
<dbReference type="SMART" id="SM00318">
    <property type="entry name" value="SNc"/>
    <property type="match status" value="1"/>
</dbReference>
<dbReference type="SUPFAM" id="SSF50199">
    <property type="entry name" value="Staphylococcal nuclease"/>
    <property type="match status" value="1"/>
</dbReference>
<gene>
    <name evidence="6" type="ORF">ACFSTF_00720</name>
</gene>
<accession>A0ABW5PKR0</accession>
<protein>
    <submittedName>
        <fullName evidence="6">Thermonuclease family protein</fullName>
    </submittedName>
</protein>
<keyword evidence="7" id="KW-1185">Reference proteome</keyword>
<evidence type="ECO:0000313" key="6">
    <source>
        <dbReference type="EMBL" id="MFD2615866.1"/>
    </source>
</evidence>
<dbReference type="PROSITE" id="PS51257">
    <property type="entry name" value="PROKAR_LIPOPROTEIN"/>
    <property type="match status" value="1"/>
</dbReference>
<evidence type="ECO:0000256" key="4">
    <source>
        <dbReference type="SAM" id="MobiDB-lite"/>
    </source>
</evidence>
<keyword evidence="1" id="KW-0540">Nuclease</keyword>
<keyword evidence="2" id="KW-0255">Endonuclease</keyword>
<dbReference type="PROSITE" id="PS50830">
    <property type="entry name" value="TNASE_3"/>
    <property type="match status" value="1"/>
</dbReference>
<proteinExistence type="predicted"/>
<evidence type="ECO:0000256" key="1">
    <source>
        <dbReference type="ARBA" id="ARBA00022722"/>
    </source>
</evidence>
<comment type="caution">
    <text evidence="6">The sequence shown here is derived from an EMBL/GenBank/DDBJ whole genome shotgun (WGS) entry which is preliminary data.</text>
</comment>
<dbReference type="PROSITE" id="PS01123">
    <property type="entry name" value="TNASE_1"/>
    <property type="match status" value="1"/>
</dbReference>
<keyword evidence="3" id="KW-0378">Hydrolase</keyword>
<dbReference type="RefSeq" id="WP_258311652.1">
    <property type="nucleotide sequence ID" value="NZ_JBHUMR010000001.1"/>
</dbReference>
<reference evidence="7" key="1">
    <citation type="journal article" date="2019" name="Int. J. Syst. Evol. Microbiol.">
        <title>The Global Catalogue of Microorganisms (GCM) 10K type strain sequencing project: providing services to taxonomists for standard genome sequencing and annotation.</title>
        <authorList>
            <consortium name="The Broad Institute Genomics Platform"/>
            <consortium name="The Broad Institute Genome Sequencing Center for Infectious Disease"/>
            <person name="Wu L."/>
            <person name="Ma J."/>
        </authorList>
    </citation>
    <scope>NUCLEOTIDE SEQUENCE [LARGE SCALE GENOMIC DNA]</scope>
    <source>
        <strain evidence="7">TISTR 2241</strain>
    </source>
</reference>
<dbReference type="CDD" id="cd00175">
    <property type="entry name" value="SNc"/>
    <property type="match status" value="1"/>
</dbReference>
<sequence>MNKRMTLYLKNLILILSMITIGLLTGCSSLLTDTANQGSDRISATVVKIVDGDTIHVKIKGKDEIVRMLLIDTPETHAPGKPVQIYGPEASQFAEKELPVGSHIQIEEGVKGHERDKYDRLLGYIYLENGDMYNAKVVEKGLARVGYIYPPNTKHLDMLKEKQADAEKAHLGIWSIPGYATSSGYDMNKAKTHNTSSSISASTNKSSSQQSGGSCKIKGNISSSGDKIYHQPGDPSYSQTKPEQLFCSVSEAKKAGFRAPKR</sequence>
<dbReference type="InterPro" id="IPR002071">
    <property type="entry name" value="Thermonucl_AS"/>
</dbReference>
<dbReference type="EMBL" id="JBHUMR010000001">
    <property type="protein sequence ID" value="MFD2615866.1"/>
    <property type="molecule type" value="Genomic_DNA"/>
</dbReference>